<gene>
    <name evidence="1" type="ORF">CHH61_18865</name>
</gene>
<name>A0A268RVU9_SHOCL</name>
<dbReference type="Proteomes" id="UP000216133">
    <property type="component" value="Unassembled WGS sequence"/>
</dbReference>
<sequence length="66" mass="7889">MKLEGEKAIIIHFSYGKQIKLTNLNETGIQNFLNDLLDEHDRFTEHVYRIEDYYINPSQITFIEVE</sequence>
<comment type="caution">
    <text evidence="1">The sequence shown here is derived from an EMBL/GenBank/DDBJ whole genome shotgun (WGS) entry which is preliminary data.</text>
</comment>
<protein>
    <recommendedName>
        <fullName evidence="3">Condensation domain-containing protein</fullName>
    </recommendedName>
</protein>
<dbReference type="AlphaFoldDB" id="A0A268RVU9"/>
<organism evidence="1 2">
    <name type="scientific">Shouchella clausii</name>
    <name type="common">Alkalihalobacillus clausii</name>
    <dbReference type="NCBI Taxonomy" id="79880"/>
    <lineage>
        <taxon>Bacteria</taxon>
        <taxon>Bacillati</taxon>
        <taxon>Bacillota</taxon>
        <taxon>Bacilli</taxon>
        <taxon>Bacillales</taxon>
        <taxon>Bacillaceae</taxon>
        <taxon>Shouchella</taxon>
    </lineage>
</organism>
<reference evidence="1 2" key="1">
    <citation type="submission" date="2017-07" db="EMBL/GenBank/DDBJ databases">
        <title>Isolation and whole genome analysis of endospore-forming bacteria from heroin.</title>
        <authorList>
            <person name="Kalinowski J."/>
            <person name="Ahrens B."/>
            <person name="Al-Dilaimi A."/>
            <person name="Winkler A."/>
            <person name="Wibberg D."/>
            <person name="Schleenbecker U."/>
            <person name="Ruckert C."/>
            <person name="Wolfel R."/>
            <person name="Grass G."/>
        </authorList>
    </citation>
    <scope>NUCLEOTIDE SEQUENCE [LARGE SCALE GENOMIC DNA]</scope>
    <source>
        <strain evidence="1 2">7523-2</strain>
    </source>
</reference>
<proteinExistence type="predicted"/>
<dbReference type="EMBL" id="NPBS01000111">
    <property type="protein sequence ID" value="PAF24360.1"/>
    <property type="molecule type" value="Genomic_DNA"/>
</dbReference>
<evidence type="ECO:0000313" key="2">
    <source>
        <dbReference type="Proteomes" id="UP000216133"/>
    </source>
</evidence>
<accession>A0A268RVU9</accession>
<evidence type="ECO:0000313" key="1">
    <source>
        <dbReference type="EMBL" id="PAF24360.1"/>
    </source>
</evidence>
<dbReference type="RefSeq" id="WP_095328089.1">
    <property type="nucleotide sequence ID" value="NZ_NPBS01000111.1"/>
</dbReference>
<evidence type="ECO:0008006" key="3">
    <source>
        <dbReference type="Google" id="ProtNLM"/>
    </source>
</evidence>